<organism evidence="5 6">
    <name type="scientific">Streptomyces vastus</name>
    <dbReference type="NCBI Taxonomy" id="285451"/>
    <lineage>
        <taxon>Bacteria</taxon>
        <taxon>Bacillati</taxon>
        <taxon>Actinomycetota</taxon>
        <taxon>Actinomycetes</taxon>
        <taxon>Kitasatosporales</taxon>
        <taxon>Streptomycetaceae</taxon>
        <taxon>Streptomyces</taxon>
    </lineage>
</organism>
<comment type="caution">
    <text evidence="5">The sequence shown here is derived from an EMBL/GenBank/DDBJ whole genome shotgun (WGS) entry which is preliminary data.</text>
</comment>
<protein>
    <submittedName>
        <fullName evidence="5">Phosphonate ABC transporter ATP-binding protein</fullName>
    </submittedName>
</protein>
<name>A0ABN3QRW7_9ACTN</name>
<dbReference type="PANTHER" id="PTHR43023">
    <property type="entry name" value="PROTEIN TRIGALACTOSYLDIACYLGLYCEROL 3, CHLOROPLASTIC"/>
    <property type="match status" value="1"/>
</dbReference>
<dbReference type="Proteomes" id="UP001500151">
    <property type="component" value="Unassembled WGS sequence"/>
</dbReference>
<keyword evidence="3 5" id="KW-0067">ATP-binding</keyword>
<dbReference type="GO" id="GO:0005524">
    <property type="term" value="F:ATP binding"/>
    <property type="evidence" value="ECO:0007669"/>
    <property type="project" value="UniProtKB-KW"/>
</dbReference>
<dbReference type="InterPro" id="IPR003593">
    <property type="entry name" value="AAA+_ATPase"/>
</dbReference>
<feature type="domain" description="ABC transporter" evidence="4">
    <location>
        <begin position="11"/>
        <end position="263"/>
    </location>
</feature>
<proteinExistence type="predicted"/>
<keyword evidence="6" id="KW-1185">Reference proteome</keyword>
<evidence type="ECO:0000256" key="2">
    <source>
        <dbReference type="ARBA" id="ARBA00022741"/>
    </source>
</evidence>
<dbReference type="RefSeq" id="WP_344390158.1">
    <property type="nucleotide sequence ID" value="NZ_BAAASJ010000030.1"/>
</dbReference>
<evidence type="ECO:0000256" key="1">
    <source>
        <dbReference type="ARBA" id="ARBA00022448"/>
    </source>
</evidence>
<evidence type="ECO:0000256" key="3">
    <source>
        <dbReference type="ARBA" id="ARBA00022840"/>
    </source>
</evidence>
<sequence>MSGTAGVAPVVQLRGAGRRFGSHEALCEVDLTIHAGERVAVLGTSGAGKSTLLALLNGSLEPTTGTVEVFGEELAGVTAARRRLLQRRIGLVSQHLALIEQVRVLHNVNAGRLGQWSTARALASLLWPRSLDVVRDALDRVDLGWALHERTERLSGGERQRVAIARLLVQSPDLVVADEPVSSLDPVRAAGILDLLGTTSSTSASPSTSSTSPPLRTLVVSLHQPALAREHCTRVVGLREGRIVLDRPAAELQDSALHDLYELV</sequence>
<dbReference type="PROSITE" id="PS00211">
    <property type="entry name" value="ABC_TRANSPORTER_1"/>
    <property type="match status" value="1"/>
</dbReference>
<dbReference type="Pfam" id="PF00005">
    <property type="entry name" value="ABC_tran"/>
    <property type="match status" value="1"/>
</dbReference>
<evidence type="ECO:0000313" key="5">
    <source>
        <dbReference type="EMBL" id="GAA2633674.1"/>
    </source>
</evidence>
<dbReference type="PROSITE" id="PS50893">
    <property type="entry name" value="ABC_TRANSPORTER_2"/>
    <property type="match status" value="1"/>
</dbReference>
<dbReference type="SUPFAM" id="SSF52540">
    <property type="entry name" value="P-loop containing nucleoside triphosphate hydrolases"/>
    <property type="match status" value="1"/>
</dbReference>
<keyword evidence="2" id="KW-0547">Nucleotide-binding</keyword>
<reference evidence="5 6" key="1">
    <citation type="journal article" date="2019" name="Int. J. Syst. Evol. Microbiol.">
        <title>The Global Catalogue of Microorganisms (GCM) 10K type strain sequencing project: providing services to taxonomists for standard genome sequencing and annotation.</title>
        <authorList>
            <consortium name="The Broad Institute Genomics Platform"/>
            <consortium name="The Broad Institute Genome Sequencing Center for Infectious Disease"/>
            <person name="Wu L."/>
            <person name="Ma J."/>
        </authorList>
    </citation>
    <scope>NUCLEOTIDE SEQUENCE [LARGE SCALE GENOMIC DNA]</scope>
    <source>
        <strain evidence="5 6">JCM 4524</strain>
    </source>
</reference>
<dbReference type="InterPro" id="IPR017871">
    <property type="entry name" value="ABC_transporter-like_CS"/>
</dbReference>
<dbReference type="InterPro" id="IPR003439">
    <property type="entry name" value="ABC_transporter-like_ATP-bd"/>
</dbReference>
<dbReference type="EMBL" id="BAAASJ010000030">
    <property type="protein sequence ID" value="GAA2633674.1"/>
    <property type="molecule type" value="Genomic_DNA"/>
</dbReference>
<dbReference type="PANTHER" id="PTHR43023:SF3">
    <property type="entry name" value="PROTEIN TRIGALACTOSYLDIACYLGLYCEROL 3, CHLOROPLASTIC"/>
    <property type="match status" value="1"/>
</dbReference>
<gene>
    <name evidence="5" type="ORF">GCM10010307_28250</name>
</gene>
<dbReference type="InterPro" id="IPR027417">
    <property type="entry name" value="P-loop_NTPase"/>
</dbReference>
<accession>A0ABN3QRW7</accession>
<evidence type="ECO:0000313" key="6">
    <source>
        <dbReference type="Proteomes" id="UP001500151"/>
    </source>
</evidence>
<dbReference type="Gene3D" id="3.40.50.300">
    <property type="entry name" value="P-loop containing nucleotide triphosphate hydrolases"/>
    <property type="match status" value="1"/>
</dbReference>
<evidence type="ECO:0000259" key="4">
    <source>
        <dbReference type="PROSITE" id="PS50893"/>
    </source>
</evidence>
<dbReference type="SMART" id="SM00382">
    <property type="entry name" value="AAA"/>
    <property type="match status" value="1"/>
</dbReference>
<keyword evidence="1" id="KW-0813">Transport</keyword>